<evidence type="ECO:0000313" key="2">
    <source>
        <dbReference type="Proteomes" id="UP001234202"/>
    </source>
</evidence>
<evidence type="ECO:0000313" key="1">
    <source>
        <dbReference type="EMBL" id="KAJ9119284.1"/>
    </source>
</evidence>
<proteinExistence type="predicted"/>
<organism evidence="1 2">
    <name type="scientific">Naganishia onofrii</name>
    <dbReference type="NCBI Taxonomy" id="1851511"/>
    <lineage>
        <taxon>Eukaryota</taxon>
        <taxon>Fungi</taxon>
        <taxon>Dikarya</taxon>
        <taxon>Basidiomycota</taxon>
        <taxon>Agaricomycotina</taxon>
        <taxon>Tremellomycetes</taxon>
        <taxon>Filobasidiales</taxon>
        <taxon>Filobasidiaceae</taxon>
        <taxon>Naganishia</taxon>
    </lineage>
</organism>
<dbReference type="EMBL" id="JASBWV010000025">
    <property type="protein sequence ID" value="KAJ9119284.1"/>
    <property type="molecule type" value="Genomic_DNA"/>
</dbReference>
<keyword evidence="2" id="KW-1185">Reference proteome</keyword>
<sequence>MVTKRTRTITTTSRPGTLVLPPDSSSPDQTGAQATPLELLPSGHSEDGKPPSGRPLSVFSTATTKPGSKGGKGRGKGKGKKSKMRKEEEDIHRVVVEEVVDEDVGDCTLSDVLKAPQSSSAPTVLAASRPASTHTAHTTHPETMTFPSLSLPPAANTNALGVDMTSLVIPRLPPAASEAGQRKSGGGGGKHRRAEVRGFGVTHRGSRQRRLHAVSEFSLRKTANPIGG</sequence>
<protein>
    <submittedName>
        <fullName evidence="1">Uncharacterized protein</fullName>
    </submittedName>
</protein>
<name>A0ACC2X796_9TREE</name>
<dbReference type="Proteomes" id="UP001234202">
    <property type="component" value="Unassembled WGS sequence"/>
</dbReference>
<reference evidence="1" key="1">
    <citation type="submission" date="2023-04" db="EMBL/GenBank/DDBJ databases">
        <title>Draft Genome sequencing of Naganishia species isolated from polar environments using Oxford Nanopore Technology.</title>
        <authorList>
            <person name="Leo P."/>
            <person name="Venkateswaran K."/>
        </authorList>
    </citation>
    <scope>NUCLEOTIDE SEQUENCE</scope>
    <source>
        <strain evidence="1">DBVPG 5303</strain>
    </source>
</reference>
<comment type="caution">
    <text evidence="1">The sequence shown here is derived from an EMBL/GenBank/DDBJ whole genome shotgun (WGS) entry which is preliminary data.</text>
</comment>
<accession>A0ACC2X796</accession>
<gene>
    <name evidence="1" type="ORF">QFC24_005755</name>
</gene>